<dbReference type="AlphaFoldDB" id="A0A3Q4GRR4"/>
<name>A0A3Q4GRR4_NEOBR</name>
<dbReference type="Bgee" id="ENSNBRG00000009164">
    <property type="expression patterns" value="Expressed in liver and 4 other cell types or tissues"/>
</dbReference>
<evidence type="ECO:0000313" key="1">
    <source>
        <dbReference type="Ensembl" id="ENSNBRP00000011756.1"/>
    </source>
</evidence>
<dbReference type="Proteomes" id="UP000261580">
    <property type="component" value="Unassembled WGS sequence"/>
</dbReference>
<evidence type="ECO:0000313" key="2">
    <source>
        <dbReference type="Proteomes" id="UP000261580"/>
    </source>
</evidence>
<dbReference type="STRING" id="32507.ENSNBRP00000011756"/>
<reference evidence="1" key="1">
    <citation type="submission" date="2025-08" db="UniProtKB">
        <authorList>
            <consortium name="Ensembl"/>
        </authorList>
    </citation>
    <scope>IDENTIFICATION</scope>
</reference>
<proteinExistence type="predicted"/>
<accession>A0A3Q4GRR4</accession>
<keyword evidence="2" id="KW-1185">Reference proteome</keyword>
<reference evidence="1" key="2">
    <citation type="submission" date="2025-09" db="UniProtKB">
        <authorList>
            <consortium name="Ensembl"/>
        </authorList>
    </citation>
    <scope>IDENTIFICATION</scope>
</reference>
<dbReference type="Ensembl" id="ENSNBRT00000012088.1">
    <property type="protein sequence ID" value="ENSNBRP00000011756.1"/>
    <property type="gene ID" value="ENSNBRG00000009164.1"/>
</dbReference>
<protein>
    <submittedName>
        <fullName evidence="1">Uncharacterized protein</fullName>
    </submittedName>
</protein>
<organism evidence="1 2">
    <name type="scientific">Neolamprologus brichardi</name>
    <name type="common">Fairy cichlid</name>
    <name type="synonym">Lamprologus brichardi</name>
    <dbReference type="NCBI Taxonomy" id="32507"/>
    <lineage>
        <taxon>Eukaryota</taxon>
        <taxon>Metazoa</taxon>
        <taxon>Chordata</taxon>
        <taxon>Craniata</taxon>
        <taxon>Vertebrata</taxon>
        <taxon>Euteleostomi</taxon>
        <taxon>Actinopterygii</taxon>
        <taxon>Neopterygii</taxon>
        <taxon>Teleostei</taxon>
        <taxon>Neoteleostei</taxon>
        <taxon>Acanthomorphata</taxon>
        <taxon>Ovalentaria</taxon>
        <taxon>Cichlomorphae</taxon>
        <taxon>Cichliformes</taxon>
        <taxon>Cichlidae</taxon>
        <taxon>African cichlids</taxon>
        <taxon>Pseudocrenilabrinae</taxon>
        <taxon>Lamprologini</taxon>
        <taxon>Neolamprologus</taxon>
    </lineage>
</organism>
<sequence length="107" mass="11994">MLAFLKEPLCKRVSLLKALISSCVPTGFFHIESIHFVSCLFGPVQLYHTAVTLTQDEIRAALSHTDVEQMWQRDLRPLLVTRYPGSAGSQAVICPVPSAKSFHRVRE</sequence>